<accession>A0ABN8YAJ1</accession>
<dbReference type="EMBL" id="OX459951">
    <property type="protein sequence ID" value="CAI9156794.1"/>
    <property type="molecule type" value="Genomic_DNA"/>
</dbReference>
<name>A0ABN8YAJ1_RANTA</name>
<evidence type="ECO:0000313" key="2">
    <source>
        <dbReference type="EMBL" id="CAI9156794.1"/>
    </source>
</evidence>
<protein>
    <submittedName>
        <fullName evidence="2">Uncharacterized protein</fullName>
    </submittedName>
</protein>
<keyword evidence="3" id="KW-1185">Reference proteome</keyword>
<organism evidence="2 3">
    <name type="scientific">Rangifer tarandus platyrhynchus</name>
    <name type="common">Svalbard reindeer</name>
    <dbReference type="NCBI Taxonomy" id="3082113"/>
    <lineage>
        <taxon>Eukaryota</taxon>
        <taxon>Metazoa</taxon>
        <taxon>Chordata</taxon>
        <taxon>Craniata</taxon>
        <taxon>Vertebrata</taxon>
        <taxon>Euteleostomi</taxon>
        <taxon>Mammalia</taxon>
        <taxon>Eutheria</taxon>
        <taxon>Laurasiatheria</taxon>
        <taxon>Artiodactyla</taxon>
        <taxon>Ruminantia</taxon>
        <taxon>Pecora</taxon>
        <taxon>Cervidae</taxon>
        <taxon>Odocoileinae</taxon>
        <taxon>Rangifer</taxon>
    </lineage>
</organism>
<sequence>MQRRLPALPGAPAGHAVPSASADDLYRQRSRSGLSRSRSLGNGRACPGAPGPSHLPILARHLGSRRLRSTLDAQGRAHSSAHPEPGKLGISPGFWSLQLRTLGGRGGGVPETSASSAILAEVPAQPGSSKARVGLLIPLTPQEPCRHLLCLASFCSLSAFSSFHLSSHTQPNGIPETSKQNPRTF</sequence>
<evidence type="ECO:0000313" key="3">
    <source>
        <dbReference type="Proteomes" id="UP001176941"/>
    </source>
</evidence>
<reference evidence="2" key="1">
    <citation type="submission" date="2023-04" db="EMBL/GenBank/DDBJ databases">
        <authorList>
            <consortium name="ELIXIR-Norway"/>
        </authorList>
    </citation>
    <scope>NUCLEOTIDE SEQUENCE [LARGE SCALE GENOMIC DNA]</scope>
</reference>
<proteinExistence type="predicted"/>
<gene>
    <name evidence="2" type="ORF">MRATA1EN1_LOCUS5756</name>
</gene>
<feature type="compositionally biased region" description="Low complexity" evidence="1">
    <location>
        <begin position="31"/>
        <end position="44"/>
    </location>
</feature>
<dbReference type="Proteomes" id="UP001176941">
    <property type="component" value="Chromosome 15"/>
</dbReference>
<feature type="region of interest" description="Disordered" evidence="1">
    <location>
        <begin position="166"/>
        <end position="185"/>
    </location>
</feature>
<feature type="region of interest" description="Disordered" evidence="1">
    <location>
        <begin position="1"/>
        <end position="56"/>
    </location>
</feature>
<feature type="compositionally biased region" description="Polar residues" evidence="1">
    <location>
        <begin position="169"/>
        <end position="185"/>
    </location>
</feature>
<evidence type="ECO:0000256" key="1">
    <source>
        <dbReference type="SAM" id="MobiDB-lite"/>
    </source>
</evidence>
<feature type="compositionally biased region" description="Low complexity" evidence="1">
    <location>
        <begin position="1"/>
        <end position="14"/>
    </location>
</feature>